<evidence type="ECO:0000313" key="7">
    <source>
        <dbReference type="Proteomes" id="UP000195043"/>
    </source>
</evidence>
<dbReference type="UniPathway" id="UPA00632"/>
<dbReference type="EC" id="2.4.1.187" evidence="5"/>
<evidence type="ECO:0000256" key="2">
    <source>
        <dbReference type="ARBA" id="ARBA00022679"/>
    </source>
</evidence>
<dbReference type="GO" id="GO:0019350">
    <property type="term" value="P:teichoic acid biosynthetic process"/>
    <property type="evidence" value="ECO:0007669"/>
    <property type="project" value="UniProtKB-UniRule"/>
</dbReference>
<dbReference type="PANTHER" id="PTHR34136:SF1">
    <property type="entry name" value="UDP-N-ACETYL-D-MANNOSAMINURONIC ACID TRANSFERASE"/>
    <property type="match status" value="1"/>
</dbReference>
<organism evidence="6 7">
    <name type="scientific">Candidatus Enterococcus testudinis</name>
    <dbReference type="NCBI Taxonomy" id="1834191"/>
    <lineage>
        <taxon>Bacteria</taxon>
        <taxon>Bacillati</taxon>
        <taxon>Bacillota</taxon>
        <taxon>Bacilli</taxon>
        <taxon>Lactobacillales</taxon>
        <taxon>Enterococcaceae</taxon>
        <taxon>Enterococcus</taxon>
    </lineage>
</organism>
<dbReference type="CDD" id="cd06533">
    <property type="entry name" value="Glyco_transf_WecG_TagA"/>
    <property type="match status" value="1"/>
</dbReference>
<accession>A0A242A7W7</accession>
<keyword evidence="1 5" id="KW-0328">Glycosyltransferase</keyword>
<reference evidence="6 7" key="1">
    <citation type="submission" date="2017-05" db="EMBL/GenBank/DDBJ databases">
        <title>The Genome Sequence of Enterococcus sp. 8G7_MSG3316.</title>
        <authorList>
            <consortium name="The Broad Institute Genomics Platform"/>
            <consortium name="The Broad Institute Genomic Center for Infectious Diseases"/>
            <person name="Earl A."/>
            <person name="Manson A."/>
            <person name="Schwartman J."/>
            <person name="Gilmore M."/>
            <person name="Abouelleil A."/>
            <person name="Cao P."/>
            <person name="Chapman S."/>
            <person name="Cusick C."/>
            <person name="Shea T."/>
            <person name="Young S."/>
            <person name="Neafsey D."/>
            <person name="Nusbaum C."/>
            <person name="Birren B."/>
        </authorList>
    </citation>
    <scope>NUCLEOTIDE SEQUENCE [LARGE SCALE GENOMIC DNA]</scope>
    <source>
        <strain evidence="6 7">8G7_MSG3316</strain>
    </source>
</reference>
<comment type="pathway">
    <text evidence="5">Cell wall biogenesis; teichoic acid biosynthesis.</text>
</comment>
<dbReference type="PANTHER" id="PTHR34136">
    <property type="match status" value="1"/>
</dbReference>
<comment type="catalytic activity">
    <reaction evidence="5">
        <text>UDP-N-acetyl-alpha-D-mannosamine + N-acetyl-alpha-D-glucosaminyl-di-trans,octa-cis-undecaprenyl diphosphate = N-acetyl-beta-D-mannosaminyl-(1-&gt;4)-N-acetyl-alpha-D-glucosaminyl di-trans,octa-cis-undecaprenyl diphosphate + UDP + H(+)</text>
        <dbReference type="Rhea" id="RHEA:16053"/>
        <dbReference type="ChEBI" id="CHEBI:15378"/>
        <dbReference type="ChEBI" id="CHEBI:58223"/>
        <dbReference type="ChEBI" id="CHEBI:62959"/>
        <dbReference type="ChEBI" id="CHEBI:68623"/>
        <dbReference type="ChEBI" id="CHEBI:132210"/>
        <dbReference type="EC" id="2.4.1.187"/>
    </reaction>
</comment>
<dbReference type="GO" id="GO:0071555">
    <property type="term" value="P:cell wall organization"/>
    <property type="evidence" value="ECO:0007669"/>
    <property type="project" value="UniProtKB-KW"/>
</dbReference>
<dbReference type="EMBL" id="NGKU01000001">
    <property type="protein sequence ID" value="OTN76980.1"/>
    <property type="molecule type" value="Genomic_DNA"/>
</dbReference>
<proteinExistence type="inferred from homology"/>
<dbReference type="OrthoDB" id="9771846at2"/>
<name>A0A242A7W7_9ENTE</name>
<keyword evidence="2 5" id="KW-0808">Transferase</keyword>
<dbReference type="STRING" id="1834191.A5886_002059"/>
<dbReference type="Proteomes" id="UP000195043">
    <property type="component" value="Unassembled WGS sequence"/>
</dbReference>
<dbReference type="GO" id="GO:0047244">
    <property type="term" value="F:N-acetylglucosaminyldiphosphoundecaprenol N-acetyl-beta-D-mannosaminyltransferase activity"/>
    <property type="evidence" value="ECO:0007669"/>
    <property type="project" value="UniProtKB-UniRule"/>
</dbReference>
<dbReference type="InterPro" id="IPR034714">
    <property type="entry name" value="TagA_TarA"/>
</dbReference>
<comment type="similarity">
    <text evidence="5">Belongs to the glycosyltransferase 26 family. TagA/TarA subfamily.</text>
</comment>
<keyword evidence="4 5" id="KW-0961">Cell wall biogenesis/degradation</keyword>
<dbReference type="HAMAP" id="MF_02070">
    <property type="entry name" value="TagA_TarA"/>
    <property type="match status" value="1"/>
</dbReference>
<evidence type="ECO:0000256" key="3">
    <source>
        <dbReference type="ARBA" id="ARBA00022944"/>
    </source>
</evidence>
<sequence>MKTEQILGIPVDNLTYDEVLADIPQYIEQKTKMSILSVNPQIVLDANQYPEIITLLHNSTHRIPDGIGVVMVSKLTGGAIKERVAGFDLMMEILAYADKSEHSIFLYGAHPDVLNKAVNQVESKFPNIRIAGAIDGYTKLIDEEVVDMINQAKPDFLFVALGFPKQELWLSRHINQLDVNVFQDVGGSFDVLSGQVKRAPKMFIDLHLEWLYRSLRNPSRIGRIFQLPIFLIKSLHWKVRHRHDR</sequence>
<dbReference type="NCBIfam" id="TIGR00696">
    <property type="entry name" value="wecG_tagA_cpsF"/>
    <property type="match status" value="1"/>
</dbReference>
<dbReference type="RefSeq" id="WP_086276039.1">
    <property type="nucleotide sequence ID" value="NZ_NGKU01000001.1"/>
</dbReference>
<evidence type="ECO:0000313" key="6">
    <source>
        <dbReference type="EMBL" id="OTN76980.1"/>
    </source>
</evidence>
<dbReference type="InterPro" id="IPR004629">
    <property type="entry name" value="WecG_TagA_CpsF"/>
</dbReference>
<dbReference type="Pfam" id="PF03808">
    <property type="entry name" value="Glyco_tran_WecG"/>
    <property type="match status" value="1"/>
</dbReference>
<comment type="function">
    <text evidence="5">Catalyzes the conversion of GlcNAc-PP-undecaprenol into ManNAc-GlcNAc-PP-undecaprenol, the first committed lipid intermediate in the de novo synthesis of teichoic acid.</text>
</comment>
<evidence type="ECO:0000256" key="4">
    <source>
        <dbReference type="ARBA" id="ARBA00023316"/>
    </source>
</evidence>
<keyword evidence="3 5" id="KW-0777">Teichoic acid biosynthesis</keyword>
<keyword evidence="7" id="KW-1185">Reference proteome</keyword>
<evidence type="ECO:0000256" key="1">
    <source>
        <dbReference type="ARBA" id="ARBA00022676"/>
    </source>
</evidence>
<dbReference type="AlphaFoldDB" id="A0A242A7W7"/>
<gene>
    <name evidence="6" type="ORF">A5886_002059</name>
</gene>
<evidence type="ECO:0000256" key="5">
    <source>
        <dbReference type="HAMAP-Rule" id="MF_02070"/>
    </source>
</evidence>
<protein>
    <recommendedName>
        <fullName evidence="5">N-acetylglucosaminyldiphosphoundecaprenol N-acetyl-beta-D-mannosaminyltransferase</fullName>
        <ecNumber evidence="5">2.4.1.187</ecNumber>
    </recommendedName>
    <alternativeName>
        <fullName evidence="5">N-acetylmannosaminyltransferase</fullName>
    </alternativeName>
    <alternativeName>
        <fullName evidence="5">UDP-N-acetylmannosamine transferase</fullName>
    </alternativeName>
    <alternativeName>
        <fullName evidence="5">UDP-N-acetylmannosamine:N-acetylglucosaminyl pyrophosphorylundecaprenol N-acetylmannosaminyltransferase</fullName>
    </alternativeName>
</protein>
<comment type="caution">
    <text evidence="6">The sequence shown here is derived from an EMBL/GenBank/DDBJ whole genome shotgun (WGS) entry which is preliminary data.</text>
</comment>